<evidence type="ECO:0000256" key="10">
    <source>
        <dbReference type="ARBA" id="ARBA00038172"/>
    </source>
</evidence>
<dbReference type="GO" id="GO:0006906">
    <property type="term" value="P:vesicle fusion"/>
    <property type="evidence" value="ECO:0007669"/>
    <property type="project" value="TreeGrafter"/>
</dbReference>
<keyword evidence="5" id="KW-0333">Golgi apparatus</keyword>
<evidence type="ECO:0000256" key="1">
    <source>
        <dbReference type="ARBA" id="ARBA00022448"/>
    </source>
</evidence>
<dbReference type="GO" id="GO:0031902">
    <property type="term" value="C:late endosome membrane"/>
    <property type="evidence" value="ECO:0007669"/>
    <property type="project" value="TreeGrafter"/>
</dbReference>
<comment type="function">
    <text evidence="8 11">Involved in transport of proteins from the cis/medial-Golgi to the trans-Golgi network.</text>
</comment>
<keyword evidence="2 13" id="KW-0812">Transmembrane</keyword>
<keyword evidence="15" id="KW-1185">Reference proteome</keyword>
<dbReference type="Gene3D" id="1.20.58.400">
    <property type="entry name" value="t-snare proteins"/>
    <property type="match status" value="1"/>
</dbReference>
<dbReference type="PANTHER" id="PTHR21230">
    <property type="entry name" value="VESICLE TRANSPORT V-SNARE PROTEIN VTI1-RELATED"/>
    <property type="match status" value="1"/>
</dbReference>
<evidence type="ECO:0008006" key="16">
    <source>
        <dbReference type="Google" id="ProtNLM"/>
    </source>
</evidence>
<dbReference type="GO" id="GO:0031201">
    <property type="term" value="C:SNARE complex"/>
    <property type="evidence" value="ECO:0007669"/>
    <property type="project" value="TreeGrafter"/>
</dbReference>
<evidence type="ECO:0000256" key="8">
    <source>
        <dbReference type="ARBA" id="ARBA00037078"/>
    </source>
</evidence>
<dbReference type="OMA" id="LKYDSRH"/>
<keyword evidence="7 11" id="KW-0472">Membrane</keyword>
<dbReference type="GO" id="GO:0000149">
    <property type="term" value="F:SNARE binding"/>
    <property type="evidence" value="ECO:0007669"/>
    <property type="project" value="TreeGrafter"/>
</dbReference>
<evidence type="ECO:0000256" key="13">
    <source>
        <dbReference type="SAM" id="Phobius"/>
    </source>
</evidence>
<evidence type="ECO:0000256" key="6">
    <source>
        <dbReference type="ARBA" id="ARBA00023054"/>
    </source>
</evidence>
<dbReference type="HOGENOM" id="CLU_083740_0_1_1"/>
<evidence type="ECO:0000256" key="3">
    <source>
        <dbReference type="ARBA" id="ARBA00022927"/>
    </source>
</evidence>
<dbReference type="PIRSF" id="PIRSF028865">
    <property type="entry name" value="Membrin-2"/>
    <property type="match status" value="1"/>
</dbReference>
<sequence>MDSLYHQTNQTVKEIEQAFQRLSRLATTEETIAEENNIKLKITQANSNCDRLDVLLFKVPPSQRQSSKLRVDQLKYDLRHLQTSLQHAKDRRQRRQQEISEREQLLQHRFSANSQQPVAGAGETSIQLDYDLQHHTQLGNAHRGVDDMIASGSGILESLISQRMTLGGAHKRILAIGSTLGLSNHTMKLIERRLVEDRRIFWGGVVVTLLIIGLIVYYLV</sequence>
<name>B4MM12_DROWI</name>
<dbReference type="InterPro" id="IPR027027">
    <property type="entry name" value="GOSR2/Membrin/Bos1"/>
</dbReference>
<dbReference type="EMBL" id="CH963847">
    <property type="protein sequence ID" value="EDW73021.1"/>
    <property type="molecule type" value="Genomic_DNA"/>
</dbReference>
<evidence type="ECO:0000256" key="2">
    <source>
        <dbReference type="ARBA" id="ARBA00022692"/>
    </source>
</evidence>
<comment type="similarity">
    <text evidence="10 11">Belongs to the GOSR2 family.</text>
</comment>
<keyword evidence="1 11" id="KW-0813">Transport</keyword>
<feature type="coiled-coil region" evidence="12">
    <location>
        <begin position="71"/>
        <end position="98"/>
    </location>
</feature>
<dbReference type="AlphaFoldDB" id="B4MM12"/>
<gene>
    <name evidence="14" type="primary">Dwil\GK16869</name>
    <name evidence="14" type="ORF">Dwil_GK16869</name>
</gene>
<dbReference type="InParanoid" id="B4MM12"/>
<dbReference type="KEGG" id="dwi:6639241"/>
<dbReference type="Proteomes" id="UP000007798">
    <property type="component" value="Unassembled WGS sequence"/>
</dbReference>
<dbReference type="InterPro" id="IPR038407">
    <property type="entry name" value="v-SNARE_N_sf"/>
</dbReference>
<dbReference type="Gene3D" id="1.20.5.110">
    <property type="match status" value="1"/>
</dbReference>
<evidence type="ECO:0000256" key="12">
    <source>
        <dbReference type="SAM" id="Coils"/>
    </source>
</evidence>
<evidence type="ECO:0000256" key="5">
    <source>
        <dbReference type="ARBA" id="ARBA00023034"/>
    </source>
</evidence>
<evidence type="ECO:0000256" key="4">
    <source>
        <dbReference type="ARBA" id="ARBA00022989"/>
    </source>
</evidence>
<evidence type="ECO:0000313" key="14">
    <source>
        <dbReference type="EMBL" id="EDW73021.1"/>
    </source>
</evidence>
<dbReference type="PhylomeDB" id="B4MM12"/>
<dbReference type="GO" id="GO:0012507">
    <property type="term" value="C:ER to Golgi transport vesicle membrane"/>
    <property type="evidence" value="ECO:0007669"/>
    <property type="project" value="TreeGrafter"/>
</dbReference>
<dbReference type="GO" id="GO:0005794">
    <property type="term" value="C:Golgi apparatus"/>
    <property type="evidence" value="ECO:0007669"/>
    <property type="project" value="UniProtKB-SubCell"/>
</dbReference>
<dbReference type="OrthoDB" id="158360at2759"/>
<proteinExistence type="inferred from homology"/>
<dbReference type="eggNOG" id="KOG3251">
    <property type="taxonomic scope" value="Eukaryota"/>
</dbReference>
<keyword evidence="4 13" id="KW-1133">Transmembrane helix</keyword>
<reference evidence="14 15" key="1">
    <citation type="journal article" date="2007" name="Nature">
        <title>Evolution of genes and genomes on the Drosophila phylogeny.</title>
        <authorList>
            <consortium name="Drosophila 12 Genomes Consortium"/>
            <person name="Clark A.G."/>
            <person name="Eisen M.B."/>
            <person name="Smith D.R."/>
            <person name="Bergman C.M."/>
            <person name="Oliver B."/>
            <person name="Markow T.A."/>
            <person name="Kaufman T.C."/>
            <person name="Kellis M."/>
            <person name="Gelbart W."/>
            <person name="Iyer V.N."/>
            <person name="Pollard D.A."/>
            <person name="Sackton T.B."/>
            <person name="Larracuente A.M."/>
            <person name="Singh N.D."/>
            <person name="Abad J.P."/>
            <person name="Abt D.N."/>
            <person name="Adryan B."/>
            <person name="Aguade M."/>
            <person name="Akashi H."/>
            <person name="Anderson W.W."/>
            <person name="Aquadro C.F."/>
            <person name="Ardell D.H."/>
            <person name="Arguello R."/>
            <person name="Artieri C.G."/>
            <person name="Barbash D.A."/>
            <person name="Barker D."/>
            <person name="Barsanti P."/>
            <person name="Batterham P."/>
            <person name="Batzoglou S."/>
            <person name="Begun D."/>
            <person name="Bhutkar A."/>
            <person name="Blanco E."/>
            <person name="Bosak S.A."/>
            <person name="Bradley R.K."/>
            <person name="Brand A.D."/>
            <person name="Brent M.R."/>
            <person name="Brooks A.N."/>
            <person name="Brown R.H."/>
            <person name="Butlin R.K."/>
            <person name="Caggese C."/>
            <person name="Calvi B.R."/>
            <person name="Bernardo de Carvalho A."/>
            <person name="Caspi A."/>
            <person name="Castrezana S."/>
            <person name="Celniker S.E."/>
            <person name="Chang J.L."/>
            <person name="Chapple C."/>
            <person name="Chatterji S."/>
            <person name="Chinwalla A."/>
            <person name="Civetta A."/>
            <person name="Clifton S.W."/>
            <person name="Comeron J.M."/>
            <person name="Costello J.C."/>
            <person name="Coyne J.A."/>
            <person name="Daub J."/>
            <person name="David R.G."/>
            <person name="Delcher A.L."/>
            <person name="Delehaunty K."/>
            <person name="Do C.B."/>
            <person name="Ebling H."/>
            <person name="Edwards K."/>
            <person name="Eickbush T."/>
            <person name="Evans J.D."/>
            <person name="Filipski A."/>
            <person name="Findeiss S."/>
            <person name="Freyhult E."/>
            <person name="Fulton L."/>
            <person name="Fulton R."/>
            <person name="Garcia A.C."/>
            <person name="Gardiner A."/>
            <person name="Garfield D.A."/>
            <person name="Garvin B.E."/>
            <person name="Gibson G."/>
            <person name="Gilbert D."/>
            <person name="Gnerre S."/>
            <person name="Godfrey J."/>
            <person name="Good R."/>
            <person name="Gotea V."/>
            <person name="Gravely B."/>
            <person name="Greenberg A.J."/>
            <person name="Griffiths-Jones S."/>
            <person name="Gross S."/>
            <person name="Guigo R."/>
            <person name="Gustafson E.A."/>
            <person name="Haerty W."/>
            <person name="Hahn M.W."/>
            <person name="Halligan D.L."/>
            <person name="Halpern A.L."/>
            <person name="Halter G.M."/>
            <person name="Han M.V."/>
            <person name="Heger A."/>
            <person name="Hillier L."/>
            <person name="Hinrichs A.S."/>
            <person name="Holmes I."/>
            <person name="Hoskins R.A."/>
            <person name="Hubisz M.J."/>
            <person name="Hultmark D."/>
            <person name="Huntley M.A."/>
            <person name="Jaffe D.B."/>
            <person name="Jagadeeshan S."/>
            <person name="Jeck W.R."/>
            <person name="Johnson J."/>
            <person name="Jones C.D."/>
            <person name="Jordan W.C."/>
            <person name="Karpen G.H."/>
            <person name="Kataoka E."/>
            <person name="Keightley P.D."/>
            <person name="Kheradpour P."/>
            <person name="Kirkness E.F."/>
            <person name="Koerich L.B."/>
            <person name="Kristiansen K."/>
            <person name="Kudrna D."/>
            <person name="Kulathinal R.J."/>
            <person name="Kumar S."/>
            <person name="Kwok R."/>
            <person name="Lander E."/>
            <person name="Langley C.H."/>
            <person name="Lapoint R."/>
            <person name="Lazzaro B.P."/>
            <person name="Lee S.J."/>
            <person name="Levesque L."/>
            <person name="Li R."/>
            <person name="Lin C.F."/>
            <person name="Lin M.F."/>
            <person name="Lindblad-Toh K."/>
            <person name="Llopart A."/>
            <person name="Long M."/>
            <person name="Low L."/>
            <person name="Lozovsky E."/>
            <person name="Lu J."/>
            <person name="Luo M."/>
            <person name="Machado C.A."/>
            <person name="Makalowski W."/>
            <person name="Marzo M."/>
            <person name="Matsuda M."/>
            <person name="Matzkin L."/>
            <person name="McAllister B."/>
            <person name="McBride C.S."/>
            <person name="McKernan B."/>
            <person name="McKernan K."/>
            <person name="Mendez-Lago M."/>
            <person name="Minx P."/>
            <person name="Mollenhauer M.U."/>
            <person name="Montooth K."/>
            <person name="Mount S.M."/>
            <person name="Mu X."/>
            <person name="Myers E."/>
            <person name="Negre B."/>
            <person name="Newfeld S."/>
            <person name="Nielsen R."/>
            <person name="Noor M.A."/>
            <person name="O'Grady P."/>
            <person name="Pachter L."/>
            <person name="Papaceit M."/>
            <person name="Parisi M.J."/>
            <person name="Parisi M."/>
            <person name="Parts L."/>
            <person name="Pedersen J.S."/>
            <person name="Pesole G."/>
            <person name="Phillippy A.M."/>
            <person name="Ponting C.P."/>
            <person name="Pop M."/>
            <person name="Porcelli D."/>
            <person name="Powell J.R."/>
            <person name="Prohaska S."/>
            <person name="Pruitt K."/>
            <person name="Puig M."/>
            <person name="Quesneville H."/>
            <person name="Ram K.R."/>
            <person name="Rand D."/>
            <person name="Rasmussen M.D."/>
            <person name="Reed L.K."/>
            <person name="Reenan R."/>
            <person name="Reily A."/>
            <person name="Remington K.A."/>
            <person name="Rieger T.T."/>
            <person name="Ritchie M.G."/>
            <person name="Robin C."/>
            <person name="Rogers Y.H."/>
            <person name="Rohde C."/>
            <person name="Rozas J."/>
            <person name="Rubenfield M.J."/>
            <person name="Ruiz A."/>
            <person name="Russo S."/>
            <person name="Salzberg S.L."/>
            <person name="Sanchez-Gracia A."/>
            <person name="Saranga D.J."/>
            <person name="Sato H."/>
            <person name="Schaeffer S.W."/>
            <person name="Schatz M.C."/>
            <person name="Schlenke T."/>
            <person name="Schwartz R."/>
            <person name="Segarra C."/>
            <person name="Singh R.S."/>
            <person name="Sirot L."/>
            <person name="Sirota M."/>
            <person name="Sisneros N.B."/>
            <person name="Smith C.D."/>
            <person name="Smith T.F."/>
            <person name="Spieth J."/>
            <person name="Stage D.E."/>
            <person name="Stark A."/>
            <person name="Stephan W."/>
            <person name="Strausberg R.L."/>
            <person name="Strempel S."/>
            <person name="Sturgill D."/>
            <person name="Sutton G."/>
            <person name="Sutton G.G."/>
            <person name="Tao W."/>
            <person name="Teichmann S."/>
            <person name="Tobari Y.N."/>
            <person name="Tomimura Y."/>
            <person name="Tsolas J.M."/>
            <person name="Valente V.L."/>
            <person name="Venter E."/>
            <person name="Venter J.C."/>
            <person name="Vicario S."/>
            <person name="Vieira F.G."/>
            <person name="Vilella A.J."/>
            <person name="Villasante A."/>
            <person name="Walenz B."/>
            <person name="Wang J."/>
            <person name="Wasserman M."/>
            <person name="Watts T."/>
            <person name="Wilson D."/>
            <person name="Wilson R.K."/>
            <person name="Wing R.A."/>
            <person name="Wolfner M.F."/>
            <person name="Wong A."/>
            <person name="Wong G.K."/>
            <person name="Wu C.I."/>
            <person name="Wu G."/>
            <person name="Yamamoto D."/>
            <person name="Yang H.P."/>
            <person name="Yang S.P."/>
            <person name="Yorke J.A."/>
            <person name="Yoshida K."/>
            <person name="Zdobnov E."/>
            <person name="Zhang P."/>
            <person name="Zhang Y."/>
            <person name="Zimin A.V."/>
            <person name="Baldwin J."/>
            <person name="Abdouelleil A."/>
            <person name="Abdulkadir J."/>
            <person name="Abebe A."/>
            <person name="Abera B."/>
            <person name="Abreu J."/>
            <person name="Acer S.C."/>
            <person name="Aftuck L."/>
            <person name="Alexander A."/>
            <person name="An P."/>
            <person name="Anderson E."/>
            <person name="Anderson S."/>
            <person name="Arachi H."/>
            <person name="Azer M."/>
            <person name="Bachantsang P."/>
            <person name="Barry A."/>
            <person name="Bayul T."/>
            <person name="Berlin A."/>
            <person name="Bessette D."/>
            <person name="Bloom T."/>
            <person name="Blye J."/>
            <person name="Boguslavskiy L."/>
            <person name="Bonnet C."/>
            <person name="Boukhgalter B."/>
            <person name="Bourzgui I."/>
            <person name="Brown A."/>
            <person name="Cahill P."/>
            <person name="Channer S."/>
            <person name="Cheshatsang Y."/>
            <person name="Chuda L."/>
            <person name="Citroen M."/>
            <person name="Collymore A."/>
            <person name="Cooke P."/>
            <person name="Costello M."/>
            <person name="D'Aco K."/>
            <person name="Daza R."/>
            <person name="De Haan G."/>
            <person name="DeGray S."/>
            <person name="DeMaso C."/>
            <person name="Dhargay N."/>
            <person name="Dooley K."/>
            <person name="Dooley E."/>
            <person name="Doricent M."/>
            <person name="Dorje P."/>
            <person name="Dorjee K."/>
            <person name="Dupes A."/>
            <person name="Elong R."/>
            <person name="Falk J."/>
            <person name="Farina A."/>
            <person name="Faro S."/>
            <person name="Ferguson D."/>
            <person name="Fisher S."/>
            <person name="Foley C.D."/>
            <person name="Franke A."/>
            <person name="Friedrich D."/>
            <person name="Gadbois L."/>
            <person name="Gearin G."/>
            <person name="Gearin C.R."/>
            <person name="Giannoukos G."/>
            <person name="Goode T."/>
            <person name="Graham J."/>
            <person name="Grandbois E."/>
            <person name="Grewal S."/>
            <person name="Gyaltsen K."/>
            <person name="Hafez N."/>
            <person name="Hagos B."/>
            <person name="Hall J."/>
            <person name="Henson C."/>
            <person name="Hollinger A."/>
            <person name="Honan T."/>
            <person name="Huard M.D."/>
            <person name="Hughes L."/>
            <person name="Hurhula B."/>
            <person name="Husby M.E."/>
            <person name="Kamat A."/>
            <person name="Kanga B."/>
            <person name="Kashin S."/>
            <person name="Khazanovich D."/>
            <person name="Kisner P."/>
            <person name="Lance K."/>
            <person name="Lara M."/>
            <person name="Lee W."/>
            <person name="Lennon N."/>
            <person name="Letendre F."/>
            <person name="LeVine R."/>
            <person name="Lipovsky A."/>
            <person name="Liu X."/>
            <person name="Liu J."/>
            <person name="Liu S."/>
            <person name="Lokyitsang T."/>
            <person name="Lokyitsang Y."/>
            <person name="Lubonja R."/>
            <person name="Lui A."/>
            <person name="MacDonald P."/>
            <person name="Magnisalis V."/>
            <person name="Maru K."/>
            <person name="Matthews C."/>
            <person name="McCusker W."/>
            <person name="McDonough S."/>
            <person name="Mehta T."/>
            <person name="Meldrim J."/>
            <person name="Meneus L."/>
            <person name="Mihai O."/>
            <person name="Mihalev A."/>
            <person name="Mihova T."/>
            <person name="Mittelman R."/>
            <person name="Mlenga V."/>
            <person name="Montmayeur A."/>
            <person name="Mulrain L."/>
            <person name="Navidi A."/>
            <person name="Naylor J."/>
            <person name="Negash T."/>
            <person name="Nguyen T."/>
            <person name="Nguyen N."/>
            <person name="Nicol R."/>
            <person name="Norbu C."/>
            <person name="Norbu N."/>
            <person name="Novod N."/>
            <person name="O'Neill B."/>
            <person name="Osman S."/>
            <person name="Markiewicz E."/>
            <person name="Oyono O.L."/>
            <person name="Patti C."/>
            <person name="Phunkhang P."/>
            <person name="Pierre F."/>
            <person name="Priest M."/>
            <person name="Raghuraman S."/>
            <person name="Rege F."/>
            <person name="Reyes R."/>
            <person name="Rise C."/>
            <person name="Rogov P."/>
            <person name="Ross K."/>
            <person name="Ryan E."/>
            <person name="Settipalli S."/>
            <person name="Shea T."/>
            <person name="Sherpa N."/>
            <person name="Shi L."/>
            <person name="Shih D."/>
            <person name="Sparrow T."/>
            <person name="Spaulding J."/>
            <person name="Stalker J."/>
            <person name="Stange-Thomann N."/>
            <person name="Stavropoulos S."/>
            <person name="Stone C."/>
            <person name="Strader C."/>
            <person name="Tesfaye S."/>
            <person name="Thomson T."/>
            <person name="Thoulutsang Y."/>
            <person name="Thoulutsang D."/>
            <person name="Topham K."/>
            <person name="Topping I."/>
            <person name="Tsamla T."/>
            <person name="Vassiliev H."/>
            <person name="Vo A."/>
            <person name="Wangchuk T."/>
            <person name="Wangdi T."/>
            <person name="Weiand M."/>
            <person name="Wilkinson J."/>
            <person name="Wilson A."/>
            <person name="Yadav S."/>
            <person name="Young G."/>
            <person name="Yu Q."/>
            <person name="Zembek L."/>
            <person name="Zhong D."/>
            <person name="Zimmer A."/>
            <person name="Zwirko Z."/>
            <person name="Jaffe D.B."/>
            <person name="Alvarez P."/>
            <person name="Brockman W."/>
            <person name="Butler J."/>
            <person name="Chin C."/>
            <person name="Gnerre S."/>
            <person name="Grabherr M."/>
            <person name="Kleber M."/>
            <person name="Mauceli E."/>
            <person name="MacCallum I."/>
        </authorList>
    </citation>
    <scope>NUCLEOTIDE SEQUENCE [LARGE SCALE GENOMIC DNA]</scope>
    <source>
        <strain evidence="15">Tucson 14030-0811.24</strain>
    </source>
</reference>
<dbReference type="PANTHER" id="PTHR21230:SF1">
    <property type="entry name" value="GOLGI SNAP RECEPTOR COMPLEX MEMBER 2"/>
    <property type="match status" value="1"/>
</dbReference>
<evidence type="ECO:0000313" key="15">
    <source>
        <dbReference type="Proteomes" id="UP000007798"/>
    </source>
</evidence>
<comment type="subcellular location">
    <subcellularLocation>
        <location evidence="9">Golgi apparatus</location>
        <location evidence="9">cis-Golgi network membrane</location>
        <topology evidence="9">Single-pass type IV membrane protein</topology>
    </subcellularLocation>
</comment>
<dbReference type="SUPFAM" id="SSF58038">
    <property type="entry name" value="SNARE fusion complex"/>
    <property type="match status" value="1"/>
</dbReference>
<evidence type="ECO:0000256" key="7">
    <source>
        <dbReference type="ARBA" id="ARBA00023136"/>
    </source>
</evidence>
<feature type="transmembrane region" description="Helical" evidence="13">
    <location>
        <begin position="200"/>
        <end position="219"/>
    </location>
</feature>
<organism evidence="14 15">
    <name type="scientific">Drosophila willistoni</name>
    <name type="common">Fruit fly</name>
    <dbReference type="NCBI Taxonomy" id="7260"/>
    <lineage>
        <taxon>Eukaryota</taxon>
        <taxon>Metazoa</taxon>
        <taxon>Ecdysozoa</taxon>
        <taxon>Arthropoda</taxon>
        <taxon>Hexapoda</taxon>
        <taxon>Insecta</taxon>
        <taxon>Pterygota</taxon>
        <taxon>Neoptera</taxon>
        <taxon>Endopterygota</taxon>
        <taxon>Diptera</taxon>
        <taxon>Brachycera</taxon>
        <taxon>Muscomorpha</taxon>
        <taxon>Ephydroidea</taxon>
        <taxon>Drosophilidae</taxon>
        <taxon>Drosophila</taxon>
        <taxon>Sophophora</taxon>
    </lineage>
</organism>
<dbReference type="FunCoup" id="B4MM12">
    <property type="interactions" value="2305"/>
</dbReference>
<dbReference type="GO" id="GO:0005484">
    <property type="term" value="F:SNAP receptor activity"/>
    <property type="evidence" value="ECO:0007669"/>
    <property type="project" value="InterPro"/>
</dbReference>
<dbReference type="Pfam" id="PF12352">
    <property type="entry name" value="V-SNARE_C"/>
    <property type="match status" value="1"/>
</dbReference>
<dbReference type="CDD" id="cd15863">
    <property type="entry name" value="SNARE_GS27"/>
    <property type="match status" value="1"/>
</dbReference>
<evidence type="ECO:0000256" key="11">
    <source>
        <dbReference type="PIRNR" id="PIRNR028865"/>
    </source>
</evidence>
<dbReference type="GO" id="GO:0015031">
    <property type="term" value="P:protein transport"/>
    <property type="evidence" value="ECO:0007669"/>
    <property type="project" value="UniProtKB-KW"/>
</dbReference>
<dbReference type="SMR" id="B4MM12"/>
<dbReference type="STRING" id="7260.B4MM12"/>
<dbReference type="GO" id="GO:0005789">
    <property type="term" value="C:endoplasmic reticulum membrane"/>
    <property type="evidence" value="ECO:0007669"/>
    <property type="project" value="TreeGrafter"/>
</dbReference>
<keyword evidence="6 12" id="KW-0175">Coiled coil</keyword>
<protein>
    <recommendedName>
        <fullName evidence="16">Golgi SNAP receptor complex member 2</fullName>
    </recommendedName>
</protein>
<keyword evidence="3 11" id="KW-0653">Protein transport</keyword>
<evidence type="ECO:0000256" key="9">
    <source>
        <dbReference type="ARBA" id="ARBA00037862"/>
    </source>
</evidence>
<accession>B4MM12</accession>